<dbReference type="InterPro" id="IPR035963">
    <property type="entry name" value="FERM_2"/>
</dbReference>
<evidence type="ECO:0000256" key="11">
    <source>
        <dbReference type="ARBA" id="ARBA00023212"/>
    </source>
</evidence>
<dbReference type="InterPro" id="IPR030691">
    <property type="entry name" value="Band4.1-L3_FERM_F1"/>
</dbReference>
<keyword evidence="12" id="KW-0539">Nucleus</keyword>
<gene>
    <name evidence="18" type="ORF">EOD39_11182</name>
</gene>
<evidence type="ECO:0000259" key="17">
    <source>
        <dbReference type="PROSITE" id="PS50157"/>
    </source>
</evidence>
<dbReference type="Gene3D" id="3.10.20.90">
    <property type="entry name" value="Phosphatidylinositol 3-kinase Catalytic Subunit, Chain A, domain 1"/>
    <property type="match status" value="1"/>
</dbReference>
<dbReference type="Pfam" id="PF09380">
    <property type="entry name" value="FERM_C"/>
    <property type="match status" value="1"/>
</dbReference>
<dbReference type="SUPFAM" id="SSF47031">
    <property type="entry name" value="Second domain of FERM"/>
    <property type="match status" value="1"/>
</dbReference>
<dbReference type="FunFam" id="3.30.710.10:FF:000065">
    <property type="entry name" value="zinc finger and BTB domain-containing protein 21"/>
    <property type="match status" value="1"/>
</dbReference>
<dbReference type="Pfam" id="PF05902">
    <property type="entry name" value="4_1_CTD"/>
    <property type="match status" value="2"/>
</dbReference>
<keyword evidence="5" id="KW-0479">Metal-binding</keyword>
<dbReference type="SMART" id="SM01196">
    <property type="entry name" value="FERM_C"/>
    <property type="match status" value="1"/>
</dbReference>
<dbReference type="GO" id="GO:0008270">
    <property type="term" value="F:zinc ion binding"/>
    <property type="evidence" value="ECO:0007669"/>
    <property type="project" value="UniProtKB-KW"/>
</dbReference>
<feature type="compositionally biased region" description="Basic and acidic residues" evidence="14">
    <location>
        <begin position="580"/>
        <end position="589"/>
    </location>
</feature>
<dbReference type="Pfam" id="PF00651">
    <property type="entry name" value="BTB"/>
    <property type="match status" value="1"/>
</dbReference>
<keyword evidence="3" id="KW-0963">Cytoplasm</keyword>
<feature type="compositionally biased region" description="Basic and acidic residues" evidence="14">
    <location>
        <begin position="1089"/>
        <end position="1100"/>
    </location>
</feature>
<dbReference type="EMBL" id="SCEB01000341">
    <property type="protein sequence ID" value="RXM99588.1"/>
    <property type="molecule type" value="Genomic_DNA"/>
</dbReference>
<dbReference type="Pfam" id="PF04382">
    <property type="entry name" value="SAB"/>
    <property type="match status" value="1"/>
</dbReference>
<dbReference type="Pfam" id="PF00096">
    <property type="entry name" value="zf-C2H2"/>
    <property type="match status" value="3"/>
</dbReference>
<feature type="region of interest" description="Disordered" evidence="14">
    <location>
        <begin position="1"/>
        <end position="111"/>
    </location>
</feature>
<dbReference type="InterPro" id="IPR007477">
    <property type="entry name" value="SAB_dom"/>
</dbReference>
<evidence type="ECO:0000256" key="5">
    <source>
        <dbReference type="ARBA" id="ARBA00022723"/>
    </source>
</evidence>
<evidence type="ECO:0000256" key="9">
    <source>
        <dbReference type="ARBA" id="ARBA00023125"/>
    </source>
</evidence>
<dbReference type="GO" id="GO:0005856">
    <property type="term" value="C:cytoskeleton"/>
    <property type="evidence" value="ECO:0007669"/>
    <property type="project" value="UniProtKB-SubCell"/>
</dbReference>
<dbReference type="FunFam" id="3.30.160.60:FF:000204">
    <property type="entry name" value="Zinc finger protein 331"/>
    <property type="match status" value="1"/>
</dbReference>
<dbReference type="Gene3D" id="3.30.710.10">
    <property type="entry name" value="Potassium Channel Kv1.1, Chain A"/>
    <property type="match status" value="1"/>
</dbReference>
<dbReference type="PROSITE" id="PS50057">
    <property type="entry name" value="FERM_3"/>
    <property type="match status" value="1"/>
</dbReference>
<dbReference type="Proteomes" id="UP000289886">
    <property type="component" value="Unassembled WGS sequence"/>
</dbReference>
<evidence type="ECO:0000256" key="2">
    <source>
        <dbReference type="ARBA" id="ARBA00004245"/>
    </source>
</evidence>
<name>A0A662YVL1_ACIRT</name>
<dbReference type="PRINTS" id="PR00661">
    <property type="entry name" value="ERMFAMILY"/>
</dbReference>
<dbReference type="GO" id="GO:0005886">
    <property type="term" value="C:plasma membrane"/>
    <property type="evidence" value="ECO:0007669"/>
    <property type="project" value="TreeGrafter"/>
</dbReference>
<feature type="region of interest" description="Disordered" evidence="14">
    <location>
        <begin position="1074"/>
        <end position="1162"/>
    </location>
</feature>
<evidence type="ECO:0000313" key="19">
    <source>
        <dbReference type="Proteomes" id="UP000289886"/>
    </source>
</evidence>
<feature type="compositionally biased region" description="Basic and acidic residues" evidence="14">
    <location>
        <begin position="73"/>
        <end position="84"/>
    </location>
</feature>
<dbReference type="PANTHER" id="PTHR23280">
    <property type="entry name" value="4.1 G PROTEIN"/>
    <property type="match status" value="1"/>
</dbReference>
<dbReference type="FunFam" id="3.30.160.60:FF:000624">
    <property type="entry name" value="zinc finger protein 697"/>
    <property type="match status" value="1"/>
</dbReference>
<protein>
    <submittedName>
        <fullName evidence="18">Band 4.1-like protein 3</fullName>
    </submittedName>
</protein>
<dbReference type="SUPFAM" id="SSF54236">
    <property type="entry name" value="Ubiquitin-like"/>
    <property type="match status" value="1"/>
</dbReference>
<dbReference type="FunFam" id="3.30.160.60:FF:000316">
    <property type="entry name" value="Zinc finger and BTB domain-containing 14"/>
    <property type="match status" value="1"/>
</dbReference>
<dbReference type="SMART" id="SM00225">
    <property type="entry name" value="BTB"/>
    <property type="match status" value="1"/>
</dbReference>
<keyword evidence="9" id="KW-0238">DNA-binding</keyword>
<dbReference type="Pfam" id="PF00373">
    <property type="entry name" value="FERM_M"/>
    <property type="match status" value="1"/>
</dbReference>
<evidence type="ECO:0000313" key="18">
    <source>
        <dbReference type="EMBL" id="RXM99588.1"/>
    </source>
</evidence>
<dbReference type="InterPro" id="IPR000210">
    <property type="entry name" value="BTB/POZ_dom"/>
</dbReference>
<comment type="subcellular location">
    <subcellularLocation>
        <location evidence="2">Cytoplasm</location>
        <location evidence="2">Cytoskeleton</location>
    </subcellularLocation>
    <subcellularLocation>
        <location evidence="1">Nucleus</location>
    </subcellularLocation>
</comment>
<feature type="region of interest" description="Disordered" evidence="14">
    <location>
        <begin position="476"/>
        <end position="589"/>
    </location>
</feature>
<feature type="domain" description="FERM" evidence="15">
    <location>
        <begin position="119"/>
        <end position="400"/>
    </location>
</feature>
<proteinExistence type="predicted"/>
<feature type="domain" description="C2H2-type" evidence="17">
    <location>
        <begin position="1616"/>
        <end position="1643"/>
    </location>
</feature>
<dbReference type="GO" id="GO:0003779">
    <property type="term" value="F:actin binding"/>
    <property type="evidence" value="ECO:0007669"/>
    <property type="project" value="UniProtKB-KW"/>
</dbReference>
<dbReference type="CDD" id="cd13184">
    <property type="entry name" value="FERM_C_4_1_family"/>
    <property type="match status" value="1"/>
</dbReference>
<dbReference type="CDD" id="cd18204">
    <property type="entry name" value="BTB_POZ_ZBTB14"/>
    <property type="match status" value="1"/>
</dbReference>
<evidence type="ECO:0000259" key="15">
    <source>
        <dbReference type="PROSITE" id="PS50057"/>
    </source>
</evidence>
<evidence type="ECO:0000259" key="16">
    <source>
        <dbReference type="PROSITE" id="PS50097"/>
    </source>
</evidence>
<dbReference type="FunFam" id="2.30.29.30:FF:000001">
    <property type="entry name" value="Erythrocyte membrane protein band 4.1"/>
    <property type="match status" value="1"/>
</dbReference>
<dbReference type="Pfam" id="PF08736">
    <property type="entry name" value="FA"/>
    <property type="match status" value="1"/>
</dbReference>
<dbReference type="SUPFAM" id="SSF50729">
    <property type="entry name" value="PH domain-like"/>
    <property type="match status" value="1"/>
</dbReference>
<dbReference type="FunFam" id="3.30.160.60:FF:000145">
    <property type="entry name" value="Zinc finger protein 574"/>
    <property type="match status" value="1"/>
</dbReference>
<dbReference type="InterPro" id="IPR018980">
    <property type="entry name" value="FERM_PH-like_C"/>
</dbReference>
<evidence type="ECO:0000256" key="3">
    <source>
        <dbReference type="ARBA" id="ARBA00022490"/>
    </source>
</evidence>
<dbReference type="PROSITE" id="PS50157">
    <property type="entry name" value="ZINC_FINGER_C2H2_2"/>
    <property type="match status" value="5"/>
</dbReference>
<dbReference type="SMART" id="SM01195">
    <property type="entry name" value="FA"/>
    <property type="match status" value="1"/>
</dbReference>
<dbReference type="GO" id="GO:0030866">
    <property type="term" value="P:cortical actin cytoskeleton organization"/>
    <property type="evidence" value="ECO:0007669"/>
    <property type="project" value="InterPro"/>
</dbReference>
<evidence type="ECO:0000256" key="10">
    <source>
        <dbReference type="ARBA" id="ARBA00023203"/>
    </source>
</evidence>
<keyword evidence="19" id="KW-1185">Reference proteome</keyword>
<evidence type="ECO:0000256" key="4">
    <source>
        <dbReference type="ARBA" id="ARBA00022553"/>
    </source>
</evidence>
<dbReference type="GO" id="GO:0003677">
    <property type="term" value="F:DNA binding"/>
    <property type="evidence" value="ECO:0007669"/>
    <property type="project" value="UniProtKB-KW"/>
</dbReference>
<dbReference type="InterPro" id="IPR036236">
    <property type="entry name" value="Znf_C2H2_sf"/>
</dbReference>
<evidence type="ECO:0000256" key="14">
    <source>
        <dbReference type="SAM" id="MobiDB-lite"/>
    </source>
</evidence>
<reference evidence="18 19" key="1">
    <citation type="submission" date="2019-01" db="EMBL/GenBank/DDBJ databases">
        <title>Draft Genome and Complete Hox-Cluster Characterization of the Sterlet Sturgeon (Acipenser ruthenus).</title>
        <authorList>
            <person name="Wei Q."/>
        </authorList>
    </citation>
    <scope>NUCLEOTIDE SEQUENCE [LARGE SCALE GENOMIC DNA]</scope>
    <source>
        <strain evidence="18">WHYD16114868_AA</strain>
        <tissue evidence="18">Blood</tissue>
    </source>
</reference>
<dbReference type="InterPro" id="IPR011333">
    <property type="entry name" value="SKP1/BTB/POZ_sf"/>
</dbReference>
<dbReference type="Gene3D" id="2.30.29.30">
    <property type="entry name" value="Pleckstrin-homology domain (PH domain)/Phosphotyrosine-binding domain (PTB)"/>
    <property type="match status" value="1"/>
</dbReference>
<feature type="compositionally biased region" description="Low complexity" evidence="14">
    <location>
        <begin position="18"/>
        <end position="31"/>
    </location>
</feature>
<feature type="compositionally biased region" description="Acidic residues" evidence="14">
    <location>
        <begin position="486"/>
        <end position="511"/>
    </location>
</feature>
<feature type="compositionally biased region" description="Low complexity" evidence="14">
    <location>
        <begin position="98"/>
        <end position="111"/>
    </location>
</feature>
<dbReference type="InterPro" id="IPR019748">
    <property type="entry name" value="FERM_central"/>
</dbReference>
<feature type="region of interest" description="Disordered" evidence="14">
    <location>
        <begin position="1239"/>
        <end position="1265"/>
    </location>
</feature>
<keyword evidence="4" id="KW-0597">Phosphoprotein</keyword>
<dbReference type="PANTHER" id="PTHR23280:SF20">
    <property type="entry name" value="BAND 4.1-LIKE PROTEIN 3"/>
    <property type="match status" value="1"/>
</dbReference>
<dbReference type="InterPro" id="IPR008379">
    <property type="entry name" value="Band_4.1_C"/>
</dbReference>
<keyword evidence="11" id="KW-0206">Cytoskeleton</keyword>
<dbReference type="CDD" id="cd17203">
    <property type="entry name" value="FERM_F1_EPB41L3"/>
    <property type="match status" value="1"/>
</dbReference>
<dbReference type="InterPro" id="IPR014847">
    <property type="entry name" value="FA"/>
</dbReference>
<evidence type="ECO:0000256" key="12">
    <source>
        <dbReference type="ARBA" id="ARBA00023242"/>
    </source>
</evidence>
<feature type="compositionally biased region" description="Acidic residues" evidence="14">
    <location>
        <begin position="1503"/>
        <end position="1514"/>
    </location>
</feature>
<keyword evidence="8" id="KW-0862">Zinc</keyword>
<dbReference type="FunFam" id="3.30.160.60:FF:000762">
    <property type="entry name" value="Zinc finger and BTB domain-containing 14"/>
    <property type="match status" value="1"/>
</dbReference>
<feature type="domain" description="C2H2-type" evidence="17">
    <location>
        <begin position="1700"/>
        <end position="1727"/>
    </location>
</feature>
<dbReference type="GO" id="GO:0005198">
    <property type="term" value="F:structural molecule activity"/>
    <property type="evidence" value="ECO:0007669"/>
    <property type="project" value="InterPro"/>
</dbReference>
<dbReference type="InterPro" id="IPR014352">
    <property type="entry name" value="FERM/acyl-CoA-bd_prot_sf"/>
</dbReference>
<dbReference type="GO" id="GO:0005634">
    <property type="term" value="C:nucleus"/>
    <property type="evidence" value="ECO:0007669"/>
    <property type="project" value="UniProtKB-SubCell"/>
</dbReference>
<dbReference type="FunFam" id="3.10.20.90:FF:000002">
    <property type="entry name" value="Erythrocyte protein band 4.1-like 3"/>
    <property type="match status" value="1"/>
</dbReference>
<dbReference type="InterPro" id="IPR018979">
    <property type="entry name" value="FERM_N"/>
</dbReference>
<dbReference type="PROSITE" id="PS00028">
    <property type="entry name" value="ZINC_FINGER_C2H2_1"/>
    <property type="match status" value="5"/>
</dbReference>
<feature type="compositionally biased region" description="Polar residues" evidence="14">
    <location>
        <begin position="1074"/>
        <end position="1086"/>
    </location>
</feature>
<dbReference type="PRINTS" id="PR00935">
    <property type="entry name" value="BAND41"/>
</dbReference>
<evidence type="ECO:0000256" key="1">
    <source>
        <dbReference type="ARBA" id="ARBA00004123"/>
    </source>
</evidence>
<dbReference type="SUPFAM" id="SSF57667">
    <property type="entry name" value="beta-beta-alpha zinc fingers"/>
    <property type="match status" value="3"/>
</dbReference>
<dbReference type="InterPro" id="IPR019749">
    <property type="entry name" value="Band_41_domain"/>
</dbReference>
<feature type="compositionally biased region" description="Polar residues" evidence="14">
    <location>
        <begin position="1101"/>
        <end position="1130"/>
    </location>
</feature>
<keyword evidence="7 13" id="KW-0863">Zinc-finger</keyword>
<dbReference type="SMART" id="SM00355">
    <property type="entry name" value="ZnF_C2H2"/>
    <property type="match status" value="5"/>
</dbReference>
<evidence type="ECO:0000256" key="8">
    <source>
        <dbReference type="ARBA" id="ARBA00022833"/>
    </source>
</evidence>
<organism evidence="18 19">
    <name type="scientific">Acipenser ruthenus</name>
    <name type="common">Sterlet sturgeon</name>
    <dbReference type="NCBI Taxonomy" id="7906"/>
    <lineage>
        <taxon>Eukaryota</taxon>
        <taxon>Metazoa</taxon>
        <taxon>Chordata</taxon>
        <taxon>Craniata</taxon>
        <taxon>Vertebrata</taxon>
        <taxon>Euteleostomi</taxon>
        <taxon>Actinopterygii</taxon>
        <taxon>Chondrostei</taxon>
        <taxon>Acipenseriformes</taxon>
        <taxon>Acipenseridae</taxon>
        <taxon>Acipenser</taxon>
    </lineage>
</organism>
<comment type="caution">
    <text evidence="18">The sequence shown here is derived from an EMBL/GenBank/DDBJ whole genome shotgun (WGS) entry which is preliminary data.</text>
</comment>
<evidence type="ECO:0000256" key="7">
    <source>
        <dbReference type="ARBA" id="ARBA00022771"/>
    </source>
</evidence>
<accession>A0A662YVL1</accession>
<dbReference type="FunFam" id="1.20.80.10:FF:000001">
    <property type="entry name" value="Erythrocyte membrane protein band 4.1"/>
    <property type="match status" value="1"/>
</dbReference>
<dbReference type="InterPro" id="IPR011993">
    <property type="entry name" value="PH-like_dom_sf"/>
</dbReference>
<dbReference type="Pfam" id="PF09379">
    <property type="entry name" value="FERM_N"/>
    <property type="match status" value="1"/>
</dbReference>
<evidence type="ECO:0000256" key="6">
    <source>
        <dbReference type="ARBA" id="ARBA00022737"/>
    </source>
</evidence>
<feature type="compositionally biased region" description="Basic and acidic residues" evidence="14">
    <location>
        <begin position="1523"/>
        <end position="1532"/>
    </location>
</feature>
<evidence type="ECO:0000256" key="13">
    <source>
        <dbReference type="PROSITE-ProRule" id="PRU00042"/>
    </source>
</evidence>
<dbReference type="InterPro" id="IPR000299">
    <property type="entry name" value="FERM_domain"/>
</dbReference>
<dbReference type="PROSITE" id="PS00660">
    <property type="entry name" value="FERM_1"/>
    <property type="match status" value="1"/>
</dbReference>
<dbReference type="SUPFAM" id="SSF54695">
    <property type="entry name" value="POZ domain"/>
    <property type="match status" value="1"/>
</dbReference>
<feature type="domain" description="C2H2-type" evidence="17">
    <location>
        <begin position="1644"/>
        <end position="1671"/>
    </location>
</feature>
<keyword evidence="6" id="KW-0677">Repeat</keyword>
<dbReference type="InterPro" id="IPR019747">
    <property type="entry name" value="FERM_CS"/>
</dbReference>
<feature type="region of interest" description="Disordered" evidence="14">
    <location>
        <begin position="426"/>
        <end position="446"/>
    </location>
</feature>
<dbReference type="InterPro" id="IPR000798">
    <property type="entry name" value="Ez/rad/moesin-like"/>
</dbReference>
<dbReference type="GO" id="GO:0031032">
    <property type="term" value="P:actomyosin structure organization"/>
    <property type="evidence" value="ECO:0007669"/>
    <property type="project" value="TreeGrafter"/>
</dbReference>
<dbReference type="SMART" id="SM00295">
    <property type="entry name" value="B41"/>
    <property type="match status" value="1"/>
</dbReference>
<dbReference type="InterPro" id="IPR013087">
    <property type="entry name" value="Znf_C2H2_type"/>
</dbReference>
<keyword evidence="10" id="KW-0009">Actin-binding</keyword>
<dbReference type="Gene3D" id="3.30.160.60">
    <property type="entry name" value="Classic Zinc Finger"/>
    <property type="match status" value="5"/>
</dbReference>
<dbReference type="CDD" id="cd14473">
    <property type="entry name" value="FERM_B-lobe"/>
    <property type="match status" value="1"/>
</dbReference>
<feature type="compositionally biased region" description="Basic residues" evidence="14">
    <location>
        <begin position="550"/>
        <end position="563"/>
    </location>
</feature>
<dbReference type="Gene3D" id="1.20.80.10">
    <property type="match status" value="1"/>
</dbReference>
<dbReference type="PROSITE" id="PS50097">
    <property type="entry name" value="BTB"/>
    <property type="match status" value="1"/>
</dbReference>
<feature type="region of interest" description="Disordered" evidence="14">
    <location>
        <begin position="1493"/>
        <end position="1533"/>
    </location>
</feature>
<feature type="domain" description="C2H2-type" evidence="17">
    <location>
        <begin position="1672"/>
        <end position="1699"/>
    </location>
</feature>
<sequence length="1788" mass="200789">MTTETGSDSESKQEQEQQEGSGQQQQQQQQQQPPPKEVQQFDTEQFPAAAAHSTPVKKEQASEGSILPPWSRNGDRDGEVEPGKIEYQQFEDDKASQKSSSSKLSKPSPLKVVKKPKNMQCKVTLLDGSDYSCVVEKRSKGQVLFEKVCDQLNLLEKDYFGITFRDSENQKNWLDPAKEIKKQIRSGAWQFAFNVKFYPPDPAQLSEDITRYYLCLQLRDDVVSGRLPCSFATHSVLGSYTVQSELGDYDPEEYGTDYVSEFRFSPNQTKELEEKVMELHKNIKGMTPAEAEINLLENAKKLSMYGVDLHHAKDSEGVEIMLGVCASGLLIYRDRLRINRFAWPKVLKISYKRNNFYIKIRPGEFEQFESTIGFKLPNHRAAKRLWKVCVEHHTFFRLVSPEVPAKKFLTLGSKFRFSGRTQAQTRRASSQIVRPAPSFERSSSKRYTMSRSLDGEMGIAQYGTTKVIASGDLITTVTPEKKAEEERAEEEEGTTKDEEEEEVEEAEEMEVPEPAPLTPVKYDTKPPPLFCTDPSCSEPLHSASPVSSTKIRRRRKENARKRAGSASPTKHGAVSNHGQPDSEKKPPVHVDEQDLVVLGYKQKKDKKGGTLFSFSLHLPDLPSFLDDDGYLSFPDISEVNFLPESIQHFLPIQSPSLAPCLLFIFFFLLSASFSVPYALTLSFPLALCLCYLEPKAASLRASLDNDLSDSSEEEDTIKAEEELLKHQTNISELKRTFLETTLDGTGLTEWEKRLSTSPVRIAPRLEDAPMIEPLLPEETKEESAKLKADEPLEDSDDWVIVDKMPAKVVPSEMNNVVTYKVMAVTSTVSDGAQSSRGSKIKTLEDYRREMKEEELKQKAYTLGKSYDTQSGKIVTMTTRVRDGDKSVHYSSQEATRKMDHSSTVKIIPVSAEYEILEPVSEKTTPSGDEVALVTIKEAKTPLASEAYTKSFLETVITELHDEQGNRILKEGAGHLEEKVLQMDDVIQNDKAQWKLHGEQPFTVATPHFVTESSAATRVVTKQTSGEMDDKDFYTLIDSARDQYSNVEWATSASRSLAQTSEVKVERKGISQTLKQELHQQEQSVMKGSSEVKDASTEARDQGNQAITDQVGSVDASSLEQRQMQDASMSDESSDKPHFEPPVVKTESVSFGSTTQEEREEITTKEVPVIHTETKTITYESSQGDTSADAEPGVLMSAQTITSETTSTTTTTHITKTVKGGISETRIEKRIVITGDADIDHDQPPVVKTESVSFGSTTQEEREEITTKEVPVIHTETKTITYESSQGDTSADAEPGVLMSAQTITSETTSTTTTTHITKTVKGGISETRIEKRIVITGDADIDHDQDLLVTMSEIVKYVDDEHKTVFLKILNEQRLEGEYCDIAVVVEDVKFRAHRCVLAACSNYFKKLFKKHEVDNSSVIEIDFLRSDIFEEVLNYMYTAKISVKKEDVNLMMSSGQILGIRFLDKLCTQKRDLSASGEKKAKYAYGVEKITIPNTDSHDNHDDDVEVLGDESPSDNVVEETQPNHEVDKSPHSTLRVQEAILKELSSEDVHKVSCYSQEVESMEPEPKDLGSQTPQTLTFADSISEVKDEQPPGWTTAAGDMKFEYLLYGHREQLACQVCGKTFIDENRLRKHEKLHSAERPFICEMCNKAFTTHAHLKEHLKIHTGYKPYRCDVCGKSFIRAPDLKKHERVHSNERPFGCQMCDKAFKHKSHLKDHERRHRGEKPFVCGSCSKAFAKASDLKRHENNMHSERKQVPASAIQSETEQLQAAAMAAEAEQQLETIACS</sequence>
<feature type="domain" description="C2H2-type" evidence="17">
    <location>
        <begin position="1728"/>
        <end position="1756"/>
    </location>
</feature>
<feature type="domain" description="BTB" evidence="16">
    <location>
        <begin position="1380"/>
        <end position="1446"/>
    </location>
</feature>
<dbReference type="InterPro" id="IPR029071">
    <property type="entry name" value="Ubiquitin-like_domsf"/>
</dbReference>